<dbReference type="InterPro" id="IPR013642">
    <property type="entry name" value="CLCA_N"/>
</dbReference>
<feature type="region of interest" description="Disordered" evidence="1">
    <location>
        <begin position="352"/>
        <end position="373"/>
    </location>
</feature>
<feature type="domain" description="Calcium-activated chloride channel N-terminal" evidence="3">
    <location>
        <begin position="24"/>
        <end position="216"/>
    </location>
</feature>
<dbReference type="Proteomes" id="UP000283509">
    <property type="component" value="Unassembled WGS sequence"/>
</dbReference>
<evidence type="ECO:0000259" key="3">
    <source>
        <dbReference type="Pfam" id="PF08434"/>
    </source>
</evidence>
<evidence type="ECO:0000313" key="4">
    <source>
        <dbReference type="EMBL" id="ROT83907.1"/>
    </source>
</evidence>
<organism evidence="4 5">
    <name type="scientific">Penaeus vannamei</name>
    <name type="common">Whiteleg shrimp</name>
    <name type="synonym">Litopenaeus vannamei</name>
    <dbReference type="NCBI Taxonomy" id="6689"/>
    <lineage>
        <taxon>Eukaryota</taxon>
        <taxon>Metazoa</taxon>
        <taxon>Ecdysozoa</taxon>
        <taxon>Arthropoda</taxon>
        <taxon>Crustacea</taxon>
        <taxon>Multicrustacea</taxon>
        <taxon>Malacostraca</taxon>
        <taxon>Eumalacostraca</taxon>
        <taxon>Eucarida</taxon>
        <taxon>Decapoda</taxon>
        <taxon>Dendrobranchiata</taxon>
        <taxon>Penaeoidea</taxon>
        <taxon>Penaeidae</taxon>
        <taxon>Penaeus</taxon>
    </lineage>
</organism>
<gene>
    <name evidence="4" type="ORF">C7M84_022911</name>
</gene>
<dbReference type="AlphaFoldDB" id="A0A423U5B0"/>
<protein>
    <submittedName>
        <fullName evidence="4">Putative epithelial chloride channel protein-like</fullName>
    </submittedName>
</protein>
<feature type="signal peptide" evidence="2">
    <location>
        <begin position="1"/>
        <end position="19"/>
    </location>
</feature>
<dbReference type="Pfam" id="PF08434">
    <property type="entry name" value="CLCA"/>
    <property type="match status" value="1"/>
</dbReference>
<reference evidence="4 5" key="2">
    <citation type="submission" date="2019-01" db="EMBL/GenBank/DDBJ databases">
        <title>The decoding of complex shrimp genome reveals the adaptation for benthos swimmer, frequently molting mechanism and breeding impact on genome.</title>
        <authorList>
            <person name="Sun Y."/>
            <person name="Gao Y."/>
            <person name="Yu Y."/>
        </authorList>
    </citation>
    <scope>NUCLEOTIDE SEQUENCE [LARGE SCALE GENOMIC DNA]</scope>
    <source>
        <tissue evidence="4">Muscle</tissue>
    </source>
</reference>
<dbReference type="STRING" id="6689.A0A423U5B0"/>
<proteinExistence type="predicted"/>
<name>A0A423U5B0_PENVA</name>
<reference evidence="4 5" key="1">
    <citation type="submission" date="2018-04" db="EMBL/GenBank/DDBJ databases">
        <authorList>
            <person name="Zhang X."/>
            <person name="Yuan J."/>
            <person name="Li F."/>
            <person name="Xiang J."/>
        </authorList>
    </citation>
    <scope>NUCLEOTIDE SEQUENCE [LARGE SCALE GENOMIC DNA]</scope>
    <source>
        <tissue evidence="4">Muscle</tissue>
    </source>
</reference>
<evidence type="ECO:0000256" key="1">
    <source>
        <dbReference type="SAM" id="MobiDB-lite"/>
    </source>
</evidence>
<evidence type="ECO:0000313" key="5">
    <source>
        <dbReference type="Proteomes" id="UP000283509"/>
    </source>
</evidence>
<feature type="chain" id="PRO_5019296641" evidence="2">
    <location>
        <begin position="20"/>
        <end position="782"/>
    </location>
</feature>
<comment type="caution">
    <text evidence="4">The sequence shown here is derived from an EMBL/GenBank/DDBJ whole genome shotgun (WGS) entry which is preliminary data.</text>
</comment>
<keyword evidence="2" id="KW-0732">Signal</keyword>
<evidence type="ECO:0000256" key="2">
    <source>
        <dbReference type="SAM" id="SignalP"/>
    </source>
</evidence>
<sequence>MIKLAWAVTCLVVWAGVSQVSVGVRLENGRYEDVVLAVDPAMGTDVISITDLEKKVKTLLQATSDSLHAATEGRLSLGSVRVVLPQTWNAPDDLLEDPVEGVSWGSADIRLEEPEKDYRGNYVSHTPHTLQPGQCGVPGRHITIHTTLLDADYAEANYGSQGAVMAHEWAHFRWGVMEEHGFPGDGVFPVHYSRGGQDELPTSCFAGDLEGKFETEKGEACDPGAASPACYFLPSGSSTNGSLMYLTHLSESAAIISDLVKSKIQDLSRKFQSFAVGMATCRLVGENVELIKKREFSPVADVNSLDEFMPAVSDRESNKTVPLGRAVAQLVPTWTDHTPGTLLMALVYNHENPPEEEGQNAPPGRPQGTSRTPPWAAFCRRPAAAFTAPRTRPLIIIHLLEDFERYFSSSHLDDHICDIACGSEDAEKFNFFCGNFDGGIYASYKTTNIAGSDVGYEFKVSSTSQQSHAATVTWSTVEDIDNPMVHVDLWSSEDRGFKAVIPESAGLRLFCEVVHPQGYLEGLTIAAEVTINSVEPFVVTFVDEELGEIDTRRSDSIWTAIIPGDYPAGSELIVTKLAINHNPDIYSPLSTGNTVGAPDRPLGRPLLRQLPRGKTLQRSANQPETPPKVVGLEPAEQQVEEDMVKVAFKWGGAAETRTARTNPDSYMIRYSTDLYGLIDDFQSAKEPLEGTGTAPGSATEPVVSLPYAELVTREVYLSVAAERKGVVVSVAVAGTSGNCYCGNGTTGEATTTPPMTTTDSASANALCQLLFPAVVLAFLTLR</sequence>
<dbReference type="EMBL" id="QCYY01000626">
    <property type="protein sequence ID" value="ROT83907.1"/>
    <property type="molecule type" value="Genomic_DNA"/>
</dbReference>
<keyword evidence="5" id="KW-1185">Reference proteome</keyword>
<accession>A0A423U5B0</accession>